<reference evidence="1 2" key="1">
    <citation type="journal article" date="2021" name="Elife">
        <title>Chloroplast acquisition without the gene transfer in kleptoplastic sea slugs, Plakobranchus ocellatus.</title>
        <authorList>
            <person name="Maeda T."/>
            <person name="Takahashi S."/>
            <person name="Yoshida T."/>
            <person name="Shimamura S."/>
            <person name="Takaki Y."/>
            <person name="Nagai Y."/>
            <person name="Toyoda A."/>
            <person name="Suzuki Y."/>
            <person name="Arimoto A."/>
            <person name="Ishii H."/>
            <person name="Satoh N."/>
            <person name="Nishiyama T."/>
            <person name="Hasebe M."/>
            <person name="Maruyama T."/>
            <person name="Minagawa J."/>
            <person name="Obokata J."/>
            <person name="Shigenobu S."/>
        </authorList>
    </citation>
    <scope>NUCLEOTIDE SEQUENCE [LARGE SCALE GENOMIC DNA]</scope>
</reference>
<organism evidence="1 2">
    <name type="scientific">Elysia marginata</name>
    <dbReference type="NCBI Taxonomy" id="1093978"/>
    <lineage>
        <taxon>Eukaryota</taxon>
        <taxon>Metazoa</taxon>
        <taxon>Spiralia</taxon>
        <taxon>Lophotrochozoa</taxon>
        <taxon>Mollusca</taxon>
        <taxon>Gastropoda</taxon>
        <taxon>Heterobranchia</taxon>
        <taxon>Euthyneura</taxon>
        <taxon>Panpulmonata</taxon>
        <taxon>Sacoglossa</taxon>
        <taxon>Placobranchoidea</taxon>
        <taxon>Plakobranchidae</taxon>
        <taxon>Elysia</taxon>
    </lineage>
</organism>
<name>A0AAV4FG23_9GAST</name>
<evidence type="ECO:0000313" key="2">
    <source>
        <dbReference type="Proteomes" id="UP000762676"/>
    </source>
</evidence>
<dbReference type="Proteomes" id="UP000762676">
    <property type="component" value="Unassembled WGS sequence"/>
</dbReference>
<dbReference type="EMBL" id="BMAT01004309">
    <property type="protein sequence ID" value="GFR71695.1"/>
    <property type="molecule type" value="Genomic_DNA"/>
</dbReference>
<evidence type="ECO:0000313" key="1">
    <source>
        <dbReference type="EMBL" id="GFR71695.1"/>
    </source>
</evidence>
<keyword evidence="2" id="KW-1185">Reference proteome</keyword>
<protein>
    <submittedName>
        <fullName evidence="1">Uncharacterized protein</fullName>
    </submittedName>
</protein>
<comment type="caution">
    <text evidence="1">The sequence shown here is derived from an EMBL/GenBank/DDBJ whole genome shotgun (WGS) entry which is preliminary data.</text>
</comment>
<sequence>MHDNQACCLFNNYNLHDTIDFLLTAACEKHNTVHTSTLRGDVTQGTTPHQAAWGHEHEQWCHSARRTPQHEHRGEI</sequence>
<gene>
    <name evidence="1" type="ORF">ElyMa_002100500</name>
</gene>
<dbReference type="AlphaFoldDB" id="A0AAV4FG23"/>
<proteinExistence type="predicted"/>
<accession>A0AAV4FG23</accession>